<accession>A0A9W9LXM6</accession>
<reference evidence="2" key="2">
    <citation type="journal article" date="2023" name="IMA Fungus">
        <title>Comparative genomic study of the Penicillium genus elucidates a diverse pangenome and 15 lateral gene transfer events.</title>
        <authorList>
            <person name="Petersen C."/>
            <person name="Sorensen T."/>
            <person name="Nielsen M.R."/>
            <person name="Sondergaard T.E."/>
            <person name="Sorensen J.L."/>
            <person name="Fitzpatrick D.A."/>
            <person name="Frisvad J.C."/>
            <person name="Nielsen K.L."/>
        </authorList>
    </citation>
    <scope>NUCLEOTIDE SEQUENCE</scope>
    <source>
        <strain evidence="2">IBT 20477</strain>
    </source>
</reference>
<evidence type="ECO:0000256" key="1">
    <source>
        <dbReference type="SAM" id="MobiDB-lite"/>
    </source>
</evidence>
<protein>
    <submittedName>
        <fullName evidence="2">Uncharacterized protein</fullName>
    </submittedName>
</protein>
<reference evidence="2" key="1">
    <citation type="submission" date="2022-11" db="EMBL/GenBank/DDBJ databases">
        <authorList>
            <person name="Petersen C."/>
        </authorList>
    </citation>
    <scope>NUCLEOTIDE SEQUENCE</scope>
    <source>
        <strain evidence="2">IBT 20477</strain>
    </source>
</reference>
<dbReference type="Proteomes" id="UP001150942">
    <property type="component" value="Unassembled WGS sequence"/>
</dbReference>
<keyword evidence="3" id="KW-1185">Reference proteome</keyword>
<comment type="caution">
    <text evidence="2">The sequence shown here is derived from an EMBL/GenBank/DDBJ whole genome shotgun (WGS) entry which is preliminary data.</text>
</comment>
<sequence length="76" mass="7804">MQPAAIDPQTNGAGGQKAPGLQSPQRGHQGAAGMDPPAPGPGVTTRVTLRGEEDTGGDRCCCPGNTTERWVIPPQR</sequence>
<feature type="region of interest" description="Disordered" evidence="1">
    <location>
        <begin position="1"/>
        <end position="76"/>
    </location>
</feature>
<dbReference type="OrthoDB" id="4376825at2759"/>
<dbReference type="AlphaFoldDB" id="A0A9W9LXM6"/>
<evidence type="ECO:0000313" key="3">
    <source>
        <dbReference type="Proteomes" id="UP001150942"/>
    </source>
</evidence>
<proteinExistence type="predicted"/>
<organism evidence="2 3">
    <name type="scientific">Penicillium cf. viridicatum</name>
    <dbReference type="NCBI Taxonomy" id="2972119"/>
    <lineage>
        <taxon>Eukaryota</taxon>
        <taxon>Fungi</taxon>
        <taxon>Dikarya</taxon>
        <taxon>Ascomycota</taxon>
        <taxon>Pezizomycotina</taxon>
        <taxon>Eurotiomycetes</taxon>
        <taxon>Eurotiomycetidae</taxon>
        <taxon>Eurotiales</taxon>
        <taxon>Aspergillaceae</taxon>
        <taxon>Penicillium</taxon>
    </lineage>
</organism>
<evidence type="ECO:0000313" key="2">
    <source>
        <dbReference type="EMBL" id="KAJ5180984.1"/>
    </source>
</evidence>
<gene>
    <name evidence="2" type="ORF">N7449_012535</name>
</gene>
<dbReference type="EMBL" id="JAPQKQ010000010">
    <property type="protein sequence ID" value="KAJ5180984.1"/>
    <property type="molecule type" value="Genomic_DNA"/>
</dbReference>
<name>A0A9W9LXM6_9EURO</name>